<sequence>MMIPVPIGDLDPAARFAMVSWTLAPRPIAWVTSLSPDGTRNLAPFSFFTVASTDPLVLMIAVEPRDDGGRKDTLANVVATGEFVVHIAPEHLVAEVARSAEDTDPSFDELADLALATADAEVVRPPVIDGCLAAFECTLLETRQPGRETLVFGTVVAAHAADHLLAPDGRIRSAAVRPLGRIGSVFLTSRQIDSRGARRPVAHSRP</sequence>
<dbReference type="GO" id="GO:0016646">
    <property type="term" value="F:oxidoreductase activity, acting on the CH-NH group of donors, NAD or NADP as acceptor"/>
    <property type="evidence" value="ECO:0007669"/>
    <property type="project" value="UniProtKB-ARBA"/>
</dbReference>
<dbReference type="PANTHER" id="PTHR33798">
    <property type="entry name" value="FLAVOPROTEIN OXYGENASE"/>
    <property type="match status" value="1"/>
</dbReference>
<organism evidence="6 7">
    <name type="scientific">Kribbella shirazensis</name>
    <dbReference type="NCBI Taxonomy" id="1105143"/>
    <lineage>
        <taxon>Bacteria</taxon>
        <taxon>Bacillati</taxon>
        <taxon>Actinomycetota</taxon>
        <taxon>Actinomycetes</taxon>
        <taxon>Propionibacteriales</taxon>
        <taxon>Kribbellaceae</taxon>
        <taxon>Kribbella</taxon>
    </lineage>
</organism>
<evidence type="ECO:0000313" key="6">
    <source>
        <dbReference type="EMBL" id="NIK58515.1"/>
    </source>
</evidence>
<keyword evidence="3" id="KW-0288">FMN</keyword>
<dbReference type="SMART" id="SM00903">
    <property type="entry name" value="Flavin_Reduct"/>
    <property type="match status" value="1"/>
</dbReference>
<accession>A0A7X5VC55</accession>
<evidence type="ECO:0000313" key="7">
    <source>
        <dbReference type="Proteomes" id="UP000555407"/>
    </source>
</evidence>
<comment type="similarity">
    <text evidence="4">Belongs to the flavoredoxin family.</text>
</comment>
<reference evidence="6 7" key="1">
    <citation type="submission" date="2020-03" db="EMBL/GenBank/DDBJ databases">
        <title>Sequencing the genomes of 1000 actinobacteria strains.</title>
        <authorList>
            <person name="Klenk H.-P."/>
        </authorList>
    </citation>
    <scope>NUCLEOTIDE SEQUENCE [LARGE SCALE GENOMIC DNA]</scope>
    <source>
        <strain evidence="6 7">DSM 45490</strain>
    </source>
</reference>
<evidence type="ECO:0000256" key="4">
    <source>
        <dbReference type="ARBA" id="ARBA00038054"/>
    </source>
</evidence>
<proteinExistence type="inferred from homology"/>
<gene>
    <name evidence="6" type="ORF">BJY22_004232</name>
</gene>
<dbReference type="GO" id="GO:0010181">
    <property type="term" value="F:FMN binding"/>
    <property type="evidence" value="ECO:0007669"/>
    <property type="project" value="InterPro"/>
</dbReference>
<dbReference type="PANTHER" id="PTHR33798:SF5">
    <property type="entry name" value="FLAVIN REDUCTASE LIKE DOMAIN-CONTAINING PROTEIN"/>
    <property type="match status" value="1"/>
</dbReference>
<protein>
    <submittedName>
        <fullName evidence="6">Flavin reductase (DIM6/NTAB) family NADH-FMN oxidoreductase RutF</fullName>
    </submittedName>
</protein>
<dbReference type="InterPro" id="IPR012349">
    <property type="entry name" value="Split_barrel_FMN-bd"/>
</dbReference>
<dbReference type="Proteomes" id="UP000555407">
    <property type="component" value="Unassembled WGS sequence"/>
</dbReference>
<evidence type="ECO:0000256" key="2">
    <source>
        <dbReference type="ARBA" id="ARBA00022630"/>
    </source>
</evidence>
<comment type="caution">
    <text evidence="6">The sequence shown here is derived from an EMBL/GenBank/DDBJ whole genome shotgun (WGS) entry which is preliminary data.</text>
</comment>
<dbReference type="EMBL" id="JAASRO010000001">
    <property type="protein sequence ID" value="NIK58515.1"/>
    <property type="molecule type" value="Genomic_DNA"/>
</dbReference>
<keyword evidence="2" id="KW-0285">Flavoprotein</keyword>
<dbReference type="AlphaFoldDB" id="A0A7X5VC55"/>
<evidence type="ECO:0000256" key="3">
    <source>
        <dbReference type="ARBA" id="ARBA00022643"/>
    </source>
</evidence>
<comment type="cofactor">
    <cofactor evidence="1">
        <name>FMN</name>
        <dbReference type="ChEBI" id="CHEBI:58210"/>
    </cofactor>
</comment>
<evidence type="ECO:0000256" key="1">
    <source>
        <dbReference type="ARBA" id="ARBA00001917"/>
    </source>
</evidence>
<evidence type="ECO:0000259" key="5">
    <source>
        <dbReference type="SMART" id="SM00903"/>
    </source>
</evidence>
<dbReference type="SUPFAM" id="SSF50475">
    <property type="entry name" value="FMN-binding split barrel"/>
    <property type="match status" value="1"/>
</dbReference>
<dbReference type="Gene3D" id="2.30.110.10">
    <property type="entry name" value="Electron Transport, Fmn-binding Protein, Chain A"/>
    <property type="match status" value="1"/>
</dbReference>
<name>A0A7X5VC55_9ACTN</name>
<feature type="domain" description="Flavin reductase like" evidence="5">
    <location>
        <begin position="23"/>
        <end position="173"/>
    </location>
</feature>
<keyword evidence="7" id="KW-1185">Reference proteome</keyword>
<dbReference type="Pfam" id="PF01613">
    <property type="entry name" value="Flavin_Reduct"/>
    <property type="match status" value="1"/>
</dbReference>
<dbReference type="InterPro" id="IPR002563">
    <property type="entry name" value="Flavin_Rdtase-like_dom"/>
</dbReference>